<evidence type="ECO:0000256" key="9">
    <source>
        <dbReference type="ARBA" id="ARBA00047712"/>
    </source>
</evidence>
<comment type="catalytic activity">
    <reaction evidence="9 10">
        <text>a quinone + NADH + 5 H(+)(in) = a quinol + NAD(+) + 4 H(+)(out)</text>
        <dbReference type="Rhea" id="RHEA:57888"/>
        <dbReference type="ChEBI" id="CHEBI:15378"/>
        <dbReference type="ChEBI" id="CHEBI:24646"/>
        <dbReference type="ChEBI" id="CHEBI:57540"/>
        <dbReference type="ChEBI" id="CHEBI:57945"/>
        <dbReference type="ChEBI" id="CHEBI:132124"/>
    </reaction>
</comment>
<dbReference type="Pfam" id="PF10588">
    <property type="entry name" value="NADH-G_4Fe-4S_3"/>
    <property type="match status" value="1"/>
</dbReference>
<keyword evidence="7 10" id="KW-0411">Iron-sulfur</keyword>
<evidence type="ECO:0000259" key="11">
    <source>
        <dbReference type="PROSITE" id="PS51085"/>
    </source>
</evidence>
<dbReference type="FunFam" id="3.10.20.740:FF:000001">
    <property type="entry name" value="NADH-quinone oxidoreductase subunit G"/>
    <property type="match status" value="1"/>
</dbReference>
<keyword evidence="6 10" id="KW-0408">Iron</keyword>
<dbReference type="RefSeq" id="WP_071327302.1">
    <property type="nucleotide sequence ID" value="NZ_JZDQ02000045.1"/>
</dbReference>
<keyword evidence="5 10" id="KW-1278">Translocase</keyword>
<evidence type="ECO:0000259" key="13">
    <source>
        <dbReference type="PROSITE" id="PS51839"/>
    </source>
</evidence>
<dbReference type="PANTHER" id="PTHR43105">
    <property type="entry name" value="RESPIRATORY NITRATE REDUCTASE"/>
    <property type="match status" value="1"/>
</dbReference>
<accession>A0A1J4MZP2</accession>
<keyword evidence="10" id="KW-0001">2Fe-2S</keyword>
<evidence type="ECO:0000256" key="7">
    <source>
        <dbReference type="ARBA" id="ARBA00023014"/>
    </source>
</evidence>
<dbReference type="InterPro" id="IPR006656">
    <property type="entry name" value="Mopterin_OxRdtase"/>
</dbReference>
<dbReference type="Gene3D" id="3.40.228.10">
    <property type="entry name" value="Dimethylsulfoxide Reductase, domain 2"/>
    <property type="match status" value="1"/>
</dbReference>
<feature type="domain" description="2Fe-2S ferredoxin-type" evidence="11">
    <location>
        <begin position="8"/>
        <end position="92"/>
    </location>
</feature>
<dbReference type="EMBL" id="JZDQ02000045">
    <property type="protein sequence ID" value="OIJ24159.1"/>
    <property type="molecule type" value="Genomic_DNA"/>
</dbReference>
<dbReference type="GO" id="GO:0048038">
    <property type="term" value="F:quinone binding"/>
    <property type="evidence" value="ECO:0007669"/>
    <property type="project" value="UniProtKB-UniRule"/>
</dbReference>
<dbReference type="GO" id="GO:0046872">
    <property type="term" value="F:metal ion binding"/>
    <property type="evidence" value="ECO:0007669"/>
    <property type="project" value="UniProtKB-UniRule"/>
</dbReference>
<evidence type="ECO:0000256" key="8">
    <source>
        <dbReference type="ARBA" id="ARBA00023027"/>
    </source>
</evidence>
<dbReference type="GO" id="GO:0051537">
    <property type="term" value="F:2 iron, 2 sulfur cluster binding"/>
    <property type="evidence" value="ECO:0007669"/>
    <property type="project" value="UniProtKB-UniRule"/>
</dbReference>
<dbReference type="SUPFAM" id="SSF54292">
    <property type="entry name" value="2Fe-2S ferredoxin-like"/>
    <property type="match status" value="1"/>
</dbReference>
<comment type="similarity">
    <text evidence="2 10">Belongs to the complex I 75 kDa subunit family.</text>
</comment>
<dbReference type="Pfam" id="PF13510">
    <property type="entry name" value="Fer2_4"/>
    <property type="match status" value="1"/>
</dbReference>
<dbReference type="SUPFAM" id="SSF54862">
    <property type="entry name" value="4Fe-4S ferredoxins"/>
    <property type="match status" value="1"/>
</dbReference>
<evidence type="ECO:0000256" key="5">
    <source>
        <dbReference type="ARBA" id="ARBA00022967"/>
    </source>
</evidence>
<evidence type="ECO:0000259" key="12">
    <source>
        <dbReference type="PROSITE" id="PS51669"/>
    </source>
</evidence>
<dbReference type="PROSITE" id="PS51839">
    <property type="entry name" value="4FE4S_HC3"/>
    <property type="match status" value="1"/>
</dbReference>
<evidence type="ECO:0000256" key="3">
    <source>
        <dbReference type="ARBA" id="ARBA00022485"/>
    </source>
</evidence>
<dbReference type="PROSITE" id="PS51085">
    <property type="entry name" value="2FE2S_FER_2"/>
    <property type="match status" value="1"/>
</dbReference>
<organism evidence="14 15">
    <name type="scientific">Nocardioides luteus</name>
    <dbReference type="NCBI Taxonomy" id="1844"/>
    <lineage>
        <taxon>Bacteria</taxon>
        <taxon>Bacillati</taxon>
        <taxon>Actinomycetota</taxon>
        <taxon>Actinomycetes</taxon>
        <taxon>Propionibacteriales</taxon>
        <taxon>Nocardioidaceae</taxon>
        <taxon>Nocardioides</taxon>
    </lineage>
</organism>
<dbReference type="Gene3D" id="3.40.50.740">
    <property type="match status" value="2"/>
</dbReference>
<keyword evidence="15" id="KW-1185">Reference proteome</keyword>
<dbReference type="GO" id="GO:0016020">
    <property type="term" value="C:membrane"/>
    <property type="evidence" value="ECO:0007669"/>
    <property type="project" value="InterPro"/>
</dbReference>
<dbReference type="PANTHER" id="PTHR43105:SF12">
    <property type="entry name" value="NADH-QUINONE OXIDOREDUCTASE SUBUNIT G"/>
    <property type="match status" value="1"/>
</dbReference>
<dbReference type="Gene3D" id="3.30.70.20">
    <property type="match status" value="1"/>
</dbReference>
<keyword evidence="3 10" id="KW-0004">4Fe-4S</keyword>
<dbReference type="NCBIfam" id="TIGR01973">
    <property type="entry name" value="NuoG"/>
    <property type="match status" value="1"/>
</dbReference>
<keyword evidence="10" id="KW-0874">Quinone</keyword>
<keyword evidence="8 10" id="KW-0520">NAD</keyword>
<dbReference type="FunFam" id="3.30.70.20:FF:000002">
    <property type="entry name" value="NADH-ubiquinone oxidoreductase 75 kDa subunit"/>
    <property type="match status" value="1"/>
</dbReference>
<dbReference type="PROSITE" id="PS51669">
    <property type="entry name" value="4FE4S_MOW_BIS_MGD"/>
    <property type="match status" value="1"/>
</dbReference>
<dbReference type="OrthoDB" id="9810782at2"/>
<protein>
    <recommendedName>
        <fullName evidence="10">NADH-quinone oxidoreductase</fullName>
        <ecNumber evidence="10">7.1.1.-</ecNumber>
    </recommendedName>
</protein>
<reference evidence="14" key="1">
    <citation type="submission" date="2016-10" db="EMBL/GenBank/DDBJ databases">
        <title>Draft Genome Sequence of Nocardioides luteus Strain BAFB, an Alkane-Degrading Bacterium Isolated from JP-7 Polluted Soil.</title>
        <authorList>
            <person name="Brown L."/>
            <person name="Ruiz O.N."/>
            <person name="Gunasekera T."/>
        </authorList>
    </citation>
    <scope>NUCLEOTIDE SEQUENCE [LARGE SCALE GENOMIC DNA]</scope>
    <source>
        <strain evidence="14">BAFB</strain>
    </source>
</reference>
<dbReference type="Proteomes" id="UP000033772">
    <property type="component" value="Unassembled WGS sequence"/>
</dbReference>
<comment type="cofactor">
    <cofactor evidence="10">
        <name>[2Fe-2S] cluster</name>
        <dbReference type="ChEBI" id="CHEBI:190135"/>
    </cofactor>
    <text evidence="10">Binds 1 [2Fe-2S] cluster per subunit.</text>
</comment>
<feature type="domain" description="4Fe-4S Mo/W bis-MGD-type" evidence="12">
    <location>
        <begin position="230"/>
        <end position="286"/>
    </location>
</feature>
<dbReference type="Pfam" id="PF00384">
    <property type="entry name" value="Molybdopterin"/>
    <property type="match status" value="1"/>
</dbReference>
<dbReference type="InterPro" id="IPR000283">
    <property type="entry name" value="NADH_UbQ_OxRdtase_75kDa_su_CS"/>
</dbReference>
<dbReference type="EC" id="7.1.1.-" evidence="10"/>
<dbReference type="AlphaFoldDB" id="A0A1J4MZP2"/>
<comment type="caution">
    <text evidence="14">The sequence shown here is derived from an EMBL/GenBank/DDBJ whole genome shotgun (WGS) entry which is preliminary data.</text>
</comment>
<sequence>MGGGSSVTDVTVKIDGQDVTVPEGTLVIRAAEEAGIEIPRFCDHPLLAPVGACRQCLVDIPDAGNGRGFPKPQASCTIPVAEGMVVETQNTTAVKAQQGIMEFLLVNHPLDCPVCDKGGECPLQNQAMSHGQGETRFEGTKRTFPKPINLSPNVLLDRERCIVCQRCTRFAAEIPGDPGIALIQRGAQQQIGIAEDKPFSSYFSGNVIQICPVGALTSDDYRFRARPFDLVSTPGVAEHDACGAAIRIDHRRGKVMRRLAGNDPEVNEEWISDKDRFGFRYAVRDRLTSPMIRENGELRPASWLEAVAVAAQGLAGAGSVGVLPGGRLTLEDAKAYAAFARDTLRTPHLDFRSRPLSEEETGFLRSRVAGTTVTYADLDAADHVVLVGLEPEDEAGTLFLRLRKANRAGLRITTLSPYASEGSRKLGAQVVLTAPGAEKDALSQVSGVTEASVILVGERLATSPGAYSAAAELADRTGARLAWVPRRAGDRGAVEADLLPGENGLDAEAMVRAGLDALVIAGVDPDDTADPAAFLAALDQAGFVVSLEQRVTAVTERADVVLPVATASEKAGTFVTWEGRRRPFEKVFDKPAAYSDAEVLGHITAELSLVGPESAGVADETVVSSPTTTDSAATTTDSAGFRLATWRLMLDNGTLQSGDKALAATARPAFVRIPAALHAELGDVVTITGDRGSWTLPALPAEMADSTVWVPTNSFGRGVWADLASPGSTVTVEGAQ</sequence>
<dbReference type="NCBIfam" id="NF005895">
    <property type="entry name" value="PRK07860.1"/>
    <property type="match status" value="1"/>
</dbReference>
<dbReference type="PROSITE" id="PS00641">
    <property type="entry name" value="COMPLEX1_75K_1"/>
    <property type="match status" value="1"/>
</dbReference>
<dbReference type="STRING" id="1844.UG56_024375"/>
<dbReference type="PROSITE" id="PS00642">
    <property type="entry name" value="COMPLEX1_75K_2"/>
    <property type="match status" value="1"/>
</dbReference>
<evidence type="ECO:0000256" key="10">
    <source>
        <dbReference type="RuleBase" id="RU003525"/>
    </source>
</evidence>
<feature type="domain" description="4Fe-4S His(Cys)3-ligated-type" evidence="13">
    <location>
        <begin position="92"/>
        <end position="131"/>
    </location>
</feature>
<dbReference type="GO" id="GO:0051539">
    <property type="term" value="F:4 iron, 4 sulfur cluster binding"/>
    <property type="evidence" value="ECO:0007669"/>
    <property type="project" value="UniProtKB-KW"/>
</dbReference>
<dbReference type="InterPro" id="IPR050123">
    <property type="entry name" value="Prok_molybdopt-oxidoreductase"/>
</dbReference>
<evidence type="ECO:0000256" key="2">
    <source>
        <dbReference type="ARBA" id="ARBA00005404"/>
    </source>
</evidence>
<evidence type="ECO:0000256" key="6">
    <source>
        <dbReference type="ARBA" id="ARBA00023004"/>
    </source>
</evidence>
<evidence type="ECO:0000313" key="14">
    <source>
        <dbReference type="EMBL" id="OIJ24159.1"/>
    </source>
</evidence>
<evidence type="ECO:0000256" key="1">
    <source>
        <dbReference type="ARBA" id="ARBA00001966"/>
    </source>
</evidence>
<dbReference type="SMART" id="SM00929">
    <property type="entry name" value="NADH-G_4Fe-4S_3"/>
    <property type="match status" value="1"/>
</dbReference>
<dbReference type="Pfam" id="PF22151">
    <property type="entry name" value="Fer4_NDSU1"/>
    <property type="match status" value="1"/>
</dbReference>
<dbReference type="InterPro" id="IPR006963">
    <property type="entry name" value="Mopterin_OxRdtase_4Fe-4S_dom"/>
</dbReference>
<evidence type="ECO:0000256" key="4">
    <source>
        <dbReference type="ARBA" id="ARBA00022723"/>
    </source>
</evidence>
<dbReference type="InterPro" id="IPR019574">
    <property type="entry name" value="NADH_UbQ_OxRdtase_Gsu_4Fe4S-bd"/>
</dbReference>
<dbReference type="GO" id="GO:0008137">
    <property type="term" value="F:NADH dehydrogenase (ubiquinone) activity"/>
    <property type="evidence" value="ECO:0007669"/>
    <property type="project" value="UniProtKB-UniRule"/>
</dbReference>
<dbReference type="InterPro" id="IPR036010">
    <property type="entry name" value="2Fe-2S_ferredoxin-like_sf"/>
</dbReference>
<dbReference type="CDD" id="cd00207">
    <property type="entry name" value="fer2"/>
    <property type="match status" value="1"/>
</dbReference>
<dbReference type="SUPFAM" id="SSF53706">
    <property type="entry name" value="Formate dehydrogenase/DMSO reductase, domains 1-3"/>
    <property type="match status" value="1"/>
</dbReference>
<comment type="cofactor">
    <cofactor evidence="1 10">
        <name>[4Fe-4S] cluster</name>
        <dbReference type="ChEBI" id="CHEBI:49883"/>
    </cofactor>
</comment>
<dbReference type="InterPro" id="IPR001041">
    <property type="entry name" value="2Fe-2S_ferredoxin-type"/>
</dbReference>
<dbReference type="Gene3D" id="3.10.20.740">
    <property type="match status" value="1"/>
</dbReference>
<dbReference type="GO" id="GO:0003954">
    <property type="term" value="F:NADH dehydrogenase activity"/>
    <property type="evidence" value="ECO:0007669"/>
    <property type="project" value="TreeGrafter"/>
</dbReference>
<name>A0A1J4MZP2_9ACTN</name>
<dbReference type="GO" id="GO:0042773">
    <property type="term" value="P:ATP synthesis coupled electron transport"/>
    <property type="evidence" value="ECO:0007669"/>
    <property type="project" value="InterPro"/>
</dbReference>
<gene>
    <name evidence="14" type="ORF">UG56_024375</name>
</gene>
<evidence type="ECO:0000313" key="15">
    <source>
        <dbReference type="Proteomes" id="UP000033772"/>
    </source>
</evidence>
<dbReference type="PROSITE" id="PS00643">
    <property type="entry name" value="COMPLEX1_75K_3"/>
    <property type="match status" value="1"/>
</dbReference>
<dbReference type="Pfam" id="PF22117">
    <property type="entry name" value="Fer4_Nqo3"/>
    <property type="match status" value="1"/>
</dbReference>
<comment type="function">
    <text evidence="10">NDH-1 shuttles electrons from NADH, via FMN and iron-sulfur (Fe-S) centers, to quinones in the respiratory chain. Couples the redox reaction to proton translocation (for every two electrons transferred, four hydrogen ions are translocated across the cytoplasmic membrane), and thus conserves the redox energy in a proton gradient.</text>
</comment>
<dbReference type="InterPro" id="IPR054351">
    <property type="entry name" value="NADH_UbQ_OxRdtase_ferredoxin"/>
</dbReference>
<proteinExistence type="inferred from homology"/>
<keyword evidence="4 10" id="KW-0479">Metal-binding</keyword>
<dbReference type="InterPro" id="IPR010228">
    <property type="entry name" value="NADH_UbQ_OxRdtase_Gsu"/>
</dbReference>